<evidence type="ECO:0000313" key="3">
    <source>
        <dbReference type="EMBL" id="CDP37156.1"/>
    </source>
</evidence>
<feature type="compositionally biased region" description="Basic and acidic residues" evidence="2">
    <location>
        <begin position="42"/>
        <end position="51"/>
    </location>
</feature>
<accession>A0A060TD87</accession>
<reference evidence="3" key="2">
    <citation type="submission" date="2014-06" db="EMBL/GenBank/DDBJ databases">
        <title>The complete genome of Blastobotrys (Arxula) adeninivorans LS3 - a yeast of biotechnological interest.</title>
        <authorList>
            <person name="Kunze G."/>
            <person name="Gaillardin C."/>
            <person name="Czernicka M."/>
            <person name="Durrens P."/>
            <person name="Martin T."/>
            <person name="Boer E."/>
            <person name="Gabaldon T."/>
            <person name="Cruz J."/>
            <person name="Talla E."/>
            <person name="Marck C."/>
            <person name="Goffeau A."/>
            <person name="Barbe V."/>
            <person name="Baret P."/>
            <person name="Baronian K."/>
            <person name="Beier S."/>
            <person name="Bleykasten C."/>
            <person name="Bode R."/>
            <person name="Casaregola S."/>
            <person name="Despons L."/>
            <person name="Fairhead C."/>
            <person name="Giersberg M."/>
            <person name="Gierski P."/>
            <person name="Hahnel U."/>
            <person name="Hartmann A."/>
            <person name="Jankowska D."/>
            <person name="Jubin C."/>
            <person name="Jung P."/>
            <person name="Lafontaine I."/>
            <person name="Leh-Louis V."/>
            <person name="Lemaire M."/>
            <person name="Marcet-Houben M."/>
            <person name="Mascher M."/>
            <person name="Morel G."/>
            <person name="Richard G.-F."/>
            <person name="Riechen J."/>
            <person name="Sacerdot C."/>
            <person name="Sarkar A."/>
            <person name="Savel G."/>
            <person name="Schacherer J."/>
            <person name="Sherman D."/>
            <person name="Straub M.-L."/>
            <person name="Stein N."/>
            <person name="Thierry A."/>
            <person name="Trautwein-Schult A."/>
            <person name="Westhof E."/>
            <person name="Worch S."/>
            <person name="Dujon B."/>
            <person name="Souciet J.-L."/>
            <person name="Wincker P."/>
            <person name="Scholz U."/>
            <person name="Neuveglise N."/>
        </authorList>
    </citation>
    <scope>NUCLEOTIDE SEQUENCE</scope>
    <source>
        <strain evidence="3">LS3</strain>
    </source>
</reference>
<gene>
    <name evidence="3" type="ORF">GNLVRS02_ARAD1D05104g</name>
</gene>
<keyword evidence="1" id="KW-0175">Coiled coil</keyword>
<dbReference type="GO" id="GO:0042175">
    <property type="term" value="C:nuclear outer membrane-endoplasmic reticulum membrane network"/>
    <property type="evidence" value="ECO:0007669"/>
    <property type="project" value="TreeGrafter"/>
</dbReference>
<feature type="compositionally biased region" description="Low complexity" evidence="2">
    <location>
        <begin position="14"/>
        <end position="38"/>
    </location>
</feature>
<proteinExistence type="predicted"/>
<feature type="region of interest" description="Disordered" evidence="2">
    <location>
        <begin position="451"/>
        <end position="487"/>
    </location>
</feature>
<dbReference type="PhylomeDB" id="A0A060TD87"/>
<evidence type="ECO:0000256" key="1">
    <source>
        <dbReference type="SAM" id="Coils"/>
    </source>
</evidence>
<dbReference type="PANTHER" id="PTHR31027:SF2">
    <property type="entry name" value="LEBERCILIN DOMAIN-CONTAINING PROTEIN"/>
    <property type="match status" value="1"/>
</dbReference>
<evidence type="ECO:0000256" key="2">
    <source>
        <dbReference type="SAM" id="MobiDB-lite"/>
    </source>
</evidence>
<dbReference type="GO" id="GO:0008298">
    <property type="term" value="P:intracellular mRNA localization"/>
    <property type="evidence" value="ECO:0007669"/>
    <property type="project" value="TreeGrafter"/>
</dbReference>
<dbReference type="AlphaFoldDB" id="A0A060TD87"/>
<dbReference type="GO" id="GO:0005783">
    <property type="term" value="C:endoplasmic reticulum"/>
    <property type="evidence" value="ECO:0007669"/>
    <property type="project" value="TreeGrafter"/>
</dbReference>
<dbReference type="GO" id="GO:1990904">
    <property type="term" value="C:ribonucleoprotein complex"/>
    <property type="evidence" value="ECO:0007669"/>
    <property type="project" value="TreeGrafter"/>
</dbReference>
<feature type="compositionally biased region" description="Low complexity" evidence="2">
    <location>
        <begin position="459"/>
        <end position="480"/>
    </location>
</feature>
<feature type="coiled-coil region" evidence="1">
    <location>
        <begin position="51"/>
        <end position="128"/>
    </location>
</feature>
<dbReference type="GO" id="GO:0003729">
    <property type="term" value="F:mRNA binding"/>
    <property type="evidence" value="ECO:0007669"/>
    <property type="project" value="TreeGrafter"/>
</dbReference>
<dbReference type="PANTHER" id="PTHR31027">
    <property type="entry name" value="NUCLEAR SEGREGATION PROTEIN BFR1"/>
    <property type="match status" value="1"/>
</dbReference>
<dbReference type="InterPro" id="IPR039604">
    <property type="entry name" value="Bfr1"/>
</dbReference>
<reference evidence="3" key="1">
    <citation type="submission" date="2014-02" db="EMBL/GenBank/DDBJ databases">
        <authorList>
            <person name="Genoscope - CEA"/>
        </authorList>
    </citation>
    <scope>NUCLEOTIDE SEQUENCE</scope>
    <source>
        <strain evidence="3">LS3</strain>
    </source>
</reference>
<dbReference type="EMBL" id="HG937694">
    <property type="protein sequence ID" value="CDP37156.1"/>
    <property type="molecule type" value="Genomic_DNA"/>
</dbReference>
<feature type="region of interest" description="Disordered" evidence="2">
    <location>
        <begin position="14"/>
        <end position="51"/>
    </location>
</feature>
<feature type="region of interest" description="Disordered" evidence="2">
    <location>
        <begin position="282"/>
        <end position="310"/>
    </location>
</feature>
<organism evidence="3">
    <name type="scientific">Blastobotrys adeninivorans</name>
    <name type="common">Yeast</name>
    <name type="synonym">Arxula adeninivorans</name>
    <dbReference type="NCBI Taxonomy" id="409370"/>
    <lineage>
        <taxon>Eukaryota</taxon>
        <taxon>Fungi</taxon>
        <taxon>Dikarya</taxon>
        <taxon>Ascomycota</taxon>
        <taxon>Saccharomycotina</taxon>
        <taxon>Dipodascomycetes</taxon>
        <taxon>Dipodascales</taxon>
        <taxon>Trichomonascaceae</taxon>
        <taxon>Blastobotrys</taxon>
    </lineage>
</organism>
<protein>
    <submittedName>
        <fullName evidence="3">ARAD1D05104p</fullName>
    </submittedName>
</protein>
<sequence length="487" mass="55260">MLFLETKLRTLLSRPLSRKSSPNHSPSLSPRMSSSTNPVSENQKRVTRPDKEAFQLKLTELEKELKVKEKEVEKARNDVKHALGKGQSKQNFNHDVLRAELDQIRAKQANLKTERNKVQAEIRTIDERIKKNVKDLQNKRAKANFRSVDEIDAHIKKLKAAVDSGNLKLVEERQTLNEISNLNKLRKNFFSFGEAQAEIDQDKAKMAALRKSLNDPEVQALSDRYKEITTELDAARAQQQEAYKNRSTLFDKRTAAEKARNDVYAQIKALKDEHYANVRAYREQSKADQKARIEREKAERASAEKEKKLREAREKVETASEPAFSSHIATAESLLKYFDTANKSAGQENGAEETKNWDLPENAKIIQKKDEHFFAGFGGKKNKNKGSNRKNDKLSMDLGIIEDLSLLNISVPTSKDDIPSTVEKLKEKLQFYRDNEDRVTQERVERAKADLAKIEAESEPVSEASEPASAVASEPVSETASETKVEA</sequence>
<name>A0A060TD87_BLAAD</name>